<feature type="transmembrane region" description="Helical" evidence="1">
    <location>
        <begin position="47"/>
        <end position="67"/>
    </location>
</feature>
<dbReference type="EMBL" id="BMTP01000006">
    <property type="protein sequence ID" value="GGU39467.1"/>
    <property type="molecule type" value="Genomic_DNA"/>
</dbReference>
<feature type="transmembrane region" description="Helical" evidence="1">
    <location>
        <begin position="79"/>
        <end position="98"/>
    </location>
</feature>
<dbReference type="Proteomes" id="UP000636661">
    <property type="component" value="Unassembled WGS sequence"/>
</dbReference>
<sequence length="142" mass="15260">MDMSSRRVLRGVLVLLALFVLVTGLLEIVVGPSLLPGTPRVSTTVDSNYRFFAGIWCALGVVLLAVARRPAEHATAFRMAFGAVFLGGVARGVSYLDVGAPHPLHTAFIGVELLLPPLMLLWYARVHRTAPAGTLRGEGERL</sequence>
<keyword evidence="1" id="KW-0812">Transmembrane</keyword>
<comment type="caution">
    <text evidence="2">The sequence shown here is derived from an EMBL/GenBank/DDBJ whole genome shotgun (WGS) entry which is preliminary data.</text>
</comment>
<reference evidence="2" key="1">
    <citation type="journal article" date="2014" name="Int. J. Syst. Evol. Microbiol.">
        <title>Complete genome sequence of Corynebacterium casei LMG S-19264T (=DSM 44701T), isolated from a smear-ripened cheese.</title>
        <authorList>
            <consortium name="US DOE Joint Genome Institute (JGI-PGF)"/>
            <person name="Walter F."/>
            <person name="Albersmeier A."/>
            <person name="Kalinowski J."/>
            <person name="Ruckert C."/>
        </authorList>
    </citation>
    <scope>NUCLEOTIDE SEQUENCE</scope>
    <source>
        <strain evidence="2">JCM 4391</strain>
    </source>
</reference>
<feature type="transmembrane region" description="Helical" evidence="1">
    <location>
        <begin position="104"/>
        <end position="124"/>
    </location>
</feature>
<accession>A0A918HXV2</accession>
<reference evidence="2" key="2">
    <citation type="submission" date="2020-09" db="EMBL/GenBank/DDBJ databases">
        <authorList>
            <person name="Sun Q."/>
            <person name="Ohkuma M."/>
        </authorList>
    </citation>
    <scope>NUCLEOTIDE SEQUENCE</scope>
    <source>
        <strain evidence="2">JCM 4391</strain>
    </source>
</reference>
<keyword evidence="3" id="KW-1185">Reference proteome</keyword>
<name>A0A918HXV2_9ACTN</name>
<dbReference type="Pfam" id="PF14248">
    <property type="entry name" value="DUF4345"/>
    <property type="match status" value="1"/>
</dbReference>
<keyword evidence="1" id="KW-1133">Transmembrane helix</keyword>
<evidence type="ECO:0000313" key="3">
    <source>
        <dbReference type="Proteomes" id="UP000636661"/>
    </source>
</evidence>
<organism evidence="2 3">
    <name type="scientific">Streptomyces lavendofoliae</name>
    <dbReference type="NCBI Taxonomy" id="67314"/>
    <lineage>
        <taxon>Bacteria</taxon>
        <taxon>Bacillati</taxon>
        <taxon>Actinomycetota</taxon>
        <taxon>Actinomycetes</taxon>
        <taxon>Kitasatosporales</taxon>
        <taxon>Streptomycetaceae</taxon>
        <taxon>Streptomyces</taxon>
    </lineage>
</organism>
<dbReference type="InterPro" id="IPR025597">
    <property type="entry name" value="DUF4345"/>
</dbReference>
<protein>
    <recommendedName>
        <fullName evidence="4">DUF4345 domain-containing protein</fullName>
    </recommendedName>
</protein>
<keyword evidence="1" id="KW-0472">Membrane</keyword>
<proteinExistence type="predicted"/>
<evidence type="ECO:0000313" key="2">
    <source>
        <dbReference type="EMBL" id="GGU39467.1"/>
    </source>
</evidence>
<gene>
    <name evidence="2" type="ORF">GCM10010274_28760</name>
</gene>
<dbReference type="AlphaFoldDB" id="A0A918HXV2"/>
<evidence type="ECO:0000256" key="1">
    <source>
        <dbReference type="SAM" id="Phobius"/>
    </source>
</evidence>
<feature type="transmembrane region" description="Helical" evidence="1">
    <location>
        <begin position="12"/>
        <end position="35"/>
    </location>
</feature>
<evidence type="ECO:0008006" key="4">
    <source>
        <dbReference type="Google" id="ProtNLM"/>
    </source>
</evidence>